<evidence type="ECO:0000313" key="4">
    <source>
        <dbReference type="EMBL" id="QNO42292.1"/>
    </source>
</evidence>
<gene>
    <name evidence="8" type="ORF">ABGNOHFO_00033</name>
    <name evidence="12" type="ORF">GCLFFNCO_00018</name>
    <name evidence="6" type="ORF">GKPKHNMI_00003</name>
    <name evidence="5" type="ORF">LBOOMNCC_00004</name>
    <name evidence="9" type="ORF">LNNHMJAE_00002</name>
    <name evidence="2" type="ORF">MPGNBCFJ_00011</name>
    <name evidence="11" type="ORF">NCLPMAOE_00002</name>
    <name evidence="3" type="ORF">NIICAKKE_00011</name>
    <name evidence="7" type="ORF">NKOHMGJE_00004</name>
    <name evidence="4" type="ORF">OEDCDHIP_00009</name>
    <name evidence="10" type="ORF">OFNMPKFA_00011</name>
</gene>
<reference evidence="5" key="1">
    <citation type="submission" date="2020-06" db="EMBL/GenBank/DDBJ databases">
        <title>Unique genomic features of the anaerobic methanotrophic archaea.</title>
        <authorList>
            <person name="Chadwick G.L."/>
            <person name="Skennerton C.T."/>
            <person name="Laso-Perez R."/>
            <person name="Leu A.O."/>
            <person name="Speth D.R."/>
            <person name="Yu H."/>
            <person name="Morgan-Lang C."/>
            <person name="Hatzenpichler R."/>
            <person name="Goudeau D."/>
            <person name="Malmstrom R."/>
            <person name="Brazelton W.J."/>
            <person name="Woyke T."/>
            <person name="Hallam S.J."/>
            <person name="Tyson G.W."/>
            <person name="Wegener G."/>
            <person name="Boetius A."/>
            <person name="Orphan V."/>
        </authorList>
    </citation>
    <scope>NUCLEOTIDE SEQUENCE</scope>
</reference>
<dbReference type="EMBL" id="MT630768">
    <property type="protein sequence ID" value="QNO42801.1"/>
    <property type="molecule type" value="Genomic_DNA"/>
</dbReference>
<evidence type="ECO:0000313" key="3">
    <source>
        <dbReference type="EMBL" id="QNO42061.1"/>
    </source>
</evidence>
<evidence type="ECO:0000313" key="2">
    <source>
        <dbReference type="EMBL" id="QNO41547.1"/>
    </source>
</evidence>
<evidence type="ECO:0000313" key="6">
    <source>
        <dbReference type="EMBL" id="QNO42681.1"/>
    </source>
</evidence>
<name>A0A7G9Y367_9EURY</name>
<evidence type="ECO:0000313" key="10">
    <source>
        <dbReference type="EMBL" id="QNO43322.1"/>
    </source>
</evidence>
<dbReference type="EMBL" id="MT630809">
    <property type="protein sequence ID" value="QNO43322.1"/>
    <property type="molecule type" value="Genomic_DNA"/>
</dbReference>
<dbReference type="Pfam" id="PF13229">
    <property type="entry name" value="Beta_helix"/>
    <property type="match status" value="1"/>
</dbReference>
<dbReference type="EMBL" id="MT631092">
    <property type="protein sequence ID" value="QNO45298.1"/>
    <property type="molecule type" value="Genomic_DNA"/>
</dbReference>
<dbReference type="SUPFAM" id="SSF51126">
    <property type="entry name" value="Pectin lyase-like"/>
    <property type="match status" value="1"/>
</dbReference>
<dbReference type="EMBL" id="MT630704">
    <property type="protein sequence ID" value="QNO42061.1"/>
    <property type="molecule type" value="Genomic_DNA"/>
</dbReference>
<evidence type="ECO:0000259" key="1">
    <source>
        <dbReference type="Pfam" id="PF13229"/>
    </source>
</evidence>
<protein>
    <recommendedName>
        <fullName evidence="1">Right handed beta helix domain-containing protein</fullName>
    </recommendedName>
</protein>
<dbReference type="InterPro" id="IPR039448">
    <property type="entry name" value="Beta_helix"/>
</dbReference>
<evidence type="ECO:0000313" key="7">
    <source>
        <dbReference type="EMBL" id="QNO42801.1"/>
    </source>
</evidence>
<dbReference type="EMBL" id="MT630742">
    <property type="protein sequence ID" value="QNO42451.1"/>
    <property type="molecule type" value="Genomic_DNA"/>
</dbReference>
<evidence type="ECO:0000313" key="11">
    <source>
        <dbReference type="EMBL" id="QNO45298.1"/>
    </source>
</evidence>
<dbReference type="Gene3D" id="2.160.20.10">
    <property type="entry name" value="Single-stranded right-handed beta-helix, Pectin lyase-like"/>
    <property type="match status" value="1"/>
</dbReference>
<dbReference type="AlphaFoldDB" id="A0A7G9Y367"/>
<dbReference type="InterPro" id="IPR012334">
    <property type="entry name" value="Pectin_lyas_fold"/>
</dbReference>
<dbReference type="EMBL" id="MT631147">
    <property type="protein sequence ID" value="QNO45739.1"/>
    <property type="molecule type" value="Genomic_DNA"/>
</dbReference>
<dbReference type="InterPro" id="IPR006626">
    <property type="entry name" value="PbH1"/>
</dbReference>
<dbReference type="InterPro" id="IPR011050">
    <property type="entry name" value="Pectin_lyase_fold/virulence"/>
</dbReference>
<dbReference type="EMBL" id="MT630729">
    <property type="protein sequence ID" value="QNO42292.1"/>
    <property type="molecule type" value="Genomic_DNA"/>
</dbReference>
<dbReference type="EMBL" id="MT630785">
    <property type="protein sequence ID" value="QNO43014.1"/>
    <property type="molecule type" value="Genomic_DNA"/>
</dbReference>
<sequence>MGVQLSDQGSIIKTAYEAEANAYTDTKNTTLASLDANALLDSDFAAAEGFMRKTGAGAYEAIKTNMSAAVTPTVNEDSGDGYAVGSRWFDTTADKEYVCLDATVGAAVWIETTGGGGGGVTAHSALTELDYTSAGHTGFAANPAVANLDMNSKKIENLLAGSAAADSVRYDQVLRRAAADINSFTEKVTPINADVMLIEDSTAFYAKKKVQVGNLPSGGSSLPVIDTTNIVKGSVDATKLMRFDVGGIAHDTTRVMTVPDANITLCDTAEVMLLDGSQTMGNNLSVGLHYVFGQGYRGTSDSLFTTFAGGPGSADSSRLIIFGKSTIQTGRMSFAILDAAKTGTVIAMQMEGGTDTPIVDINYGLDMNTKKIENLLAGSAAADSVRYDQVMRRAAGDINSFAEKTTPVNADMVIIEDSAASYAKKKVQVGNLPGGGGSTTWTGLTDTLGVITANQLVVGNATGTSLQFIAPSALNVDKVDSCDAGVATGNVFKIPASIAQGDVFFVDASGNIVRLGAGTTGHFLKTQGAATNPVWAAVPGGGDMLKSTYDSNEDGIFAIAQGGSGQTTAQAAIDALSAVSGATNEHVLTKDTGTGNASWKAAPGAASGGDAAYTIAANDTPATLKNRADVSCNAVSDETDINTAFATYDTVKLTEGTFIIDGSISMGSNQSLIGSGPRTIIKLKDSFNSGISMFVNSDTTGGNTHMLISNLTIDGNRANQTTGYQYGIVWDTVTEGAIKDCWVKGLRTDSIRFIADCKHCQIIDNFFVDSKWGPCVEGGSEYVLVEGNTIWKILMDGIYIEKASHVSVKNNTIVASGQFSDNSYAGIFLSAAVGEEANYCDIQGNTIRDGGETNNPQYAIKINSAHCNHTLIANNDCYDCAQAGTFYDNGTNTNWGAGNRKLNGTWATGA</sequence>
<evidence type="ECO:0000313" key="8">
    <source>
        <dbReference type="EMBL" id="QNO43014.1"/>
    </source>
</evidence>
<dbReference type="SMART" id="SM00710">
    <property type="entry name" value="PbH1"/>
    <property type="match status" value="5"/>
</dbReference>
<evidence type="ECO:0000313" key="12">
    <source>
        <dbReference type="EMBL" id="QNO45739.1"/>
    </source>
</evidence>
<organism evidence="5">
    <name type="scientific">Candidatus Methanogaster sp. ANME-2c ERB4</name>
    <dbReference type="NCBI Taxonomy" id="2759911"/>
    <lineage>
        <taxon>Archaea</taxon>
        <taxon>Methanobacteriati</taxon>
        <taxon>Methanobacteriota</taxon>
        <taxon>Stenosarchaea group</taxon>
        <taxon>Methanomicrobia</taxon>
        <taxon>Methanosarcinales</taxon>
        <taxon>ANME-2 cluster</taxon>
        <taxon>Candidatus Methanogasteraceae</taxon>
        <taxon>Candidatus Methanogaster</taxon>
    </lineage>
</organism>
<proteinExistence type="predicted"/>
<dbReference type="EMBL" id="MT630792">
    <property type="protein sequence ID" value="QNO43127.1"/>
    <property type="molecule type" value="Genomic_DNA"/>
</dbReference>
<dbReference type="EMBL" id="MT630650">
    <property type="protein sequence ID" value="QNO41547.1"/>
    <property type="molecule type" value="Genomic_DNA"/>
</dbReference>
<evidence type="ECO:0000313" key="9">
    <source>
        <dbReference type="EMBL" id="QNO43127.1"/>
    </source>
</evidence>
<evidence type="ECO:0000313" key="5">
    <source>
        <dbReference type="EMBL" id="QNO42451.1"/>
    </source>
</evidence>
<accession>A0A7G9Y367</accession>
<dbReference type="EMBL" id="MT630755">
    <property type="protein sequence ID" value="QNO42681.1"/>
    <property type="molecule type" value="Genomic_DNA"/>
</dbReference>
<feature type="domain" description="Right handed beta helix" evidence="1">
    <location>
        <begin position="702"/>
        <end position="815"/>
    </location>
</feature>